<dbReference type="AlphaFoldDB" id="A0A2V4U707"/>
<evidence type="ECO:0000313" key="6">
    <source>
        <dbReference type="EMBL" id="PYE18410.1"/>
    </source>
</evidence>
<dbReference type="PANTHER" id="PTHR46796:SF7">
    <property type="entry name" value="ARAC FAMILY TRANSCRIPTIONAL REGULATOR"/>
    <property type="match status" value="1"/>
</dbReference>
<feature type="domain" description="HTH araC/xylS-type" evidence="5">
    <location>
        <begin position="196"/>
        <end position="294"/>
    </location>
</feature>
<dbReference type="InterPro" id="IPR018060">
    <property type="entry name" value="HTH_AraC"/>
</dbReference>
<dbReference type="Proteomes" id="UP000247772">
    <property type="component" value="Unassembled WGS sequence"/>
</dbReference>
<dbReference type="InterPro" id="IPR009057">
    <property type="entry name" value="Homeodomain-like_sf"/>
</dbReference>
<dbReference type="EMBL" id="QJSQ01000022">
    <property type="protein sequence ID" value="PYE18410.1"/>
    <property type="molecule type" value="Genomic_DNA"/>
</dbReference>
<evidence type="ECO:0000256" key="4">
    <source>
        <dbReference type="SAM" id="MobiDB-lite"/>
    </source>
</evidence>
<comment type="caution">
    <text evidence="6">The sequence shown here is derived from an EMBL/GenBank/DDBJ whole genome shotgun (WGS) entry which is preliminary data.</text>
</comment>
<dbReference type="Pfam" id="PF12852">
    <property type="entry name" value="Cupin_6"/>
    <property type="match status" value="1"/>
</dbReference>
<sequence>MLRVSSMISTRFEGRGAWALRFPAYRHIKFGSVLSGRFYLWLEGEAPLALDKGDFYLLTGGQPFCSASDLTRTLEDGVAIIRGSRGEDGIARYDGAGEGIPVSLVSGRFTFEDDAPELLLHHLPPLIHLRAAEIGTSALAVILDLLRLESGGMHTGAAVARSSLAALALVYILRAWLESTPQSTGWLGALSDPKIGKALSAMHAEPGKRWTLECLSAHVAMSRTAFANRFRDLVGQPPLDYLQHWRMALARTMLRNTDVPLTELAARMGYLSDTAFSSAFKRNTGTSPGQFRAAGTNRKSRSH</sequence>
<dbReference type="PROSITE" id="PS00041">
    <property type="entry name" value="HTH_ARAC_FAMILY_1"/>
    <property type="match status" value="1"/>
</dbReference>
<dbReference type="PANTHER" id="PTHR46796">
    <property type="entry name" value="HTH-TYPE TRANSCRIPTIONAL ACTIVATOR RHAS-RELATED"/>
    <property type="match status" value="1"/>
</dbReference>
<evidence type="ECO:0000256" key="2">
    <source>
        <dbReference type="ARBA" id="ARBA00023125"/>
    </source>
</evidence>
<dbReference type="GO" id="GO:0003700">
    <property type="term" value="F:DNA-binding transcription factor activity"/>
    <property type="evidence" value="ECO:0007669"/>
    <property type="project" value="InterPro"/>
</dbReference>
<dbReference type="SMART" id="SM00342">
    <property type="entry name" value="HTH_ARAC"/>
    <property type="match status" value="1"/>
</dbReference>
<dbReference type="PRINTS" id="PR00032">
    <property type="entry name" value="HTHARAC"/>
</dbReference>
<accession>A0A2V4U707</accession>
<keyword evidence="1" id="KW-0805">Transcription regulation</keyword>
<evidence type="ECO:0000313" key="7">
    <source>
        <dbReference type="Proteomes" id="UP000247772"/>
    </source>
</evidence>
<reference evidence="6 7" key="1">
    <citation type="submission" date="2018-06" db="EMBL/GenBank/DDBJ databases">
        <title>Genomic Encyclopedia of Type Strains, Phase IV (KMG-V): Genome sequencing to study the core and pangenomes of soil and plant-associated prokaryotes.</title>
        <authorList>
            <person name="Whitman W."/>
        </authorList>
    </citation>
    <scope>NUCLEOTIDE SEQUENCE [LARGE SCALE GENOMIC DNA]</scope>
    <source>
        <strain evidence="6 7">SRCL-318</strain>
    </source>
</reference>
<dbReference type="InterPro" id="IPR018062">
    <property type="entry name" value="HTH_AraC-typ_CS"/>
</dbReference>
<keyword evidence="2 6" id="KW-0238">DNA-binding</keyword>
<protein>
    <submittedName>
        <fullName evidence="6">AraC-like DNA-binding protein</fullName>
    </submittedName>
</protein>
<evidence type="ECO:0000259" key="5">
    <source>
        <dbReference type="PROSITE" id="PS01124"/>
    </source>
</evidence>
<dbReference type="GO" id="GO:0043565">
    <property type="term" value="F:sequence-specific DNA binding"/>
    <property type="evidence" value="ECO:0007669"/>
    <property type="project" value="InterPro"/>
</dbReference>
<dbReference type="Pfam" id="PF12833">
    <property type="entry name" value="HTH_18"/>
    <property type="match status" value="1"/>
</dbReference>
<evidence type="ECO:0000256" key="1">
    <source>
        <dbReference type="ARBA" id="ARBA00023015"/>
    </source>
</evidence>
<dbReference type="Gene3D" id="1.10.10.60">
    <property type="entry name" value="Homeodomain-like"/>
    <property type="match status" value="2"/>
</dbReference>
<keyword evidence="3" id="KW-0804">Transcription</keyword>
<feature type="region of interest" description="Disordered" evidence="4">
    <location>
        <begin position="281"/>
        <end position="303"/>
    </location>
</feature>
<evidence type="ECO:0000256" key="3">
    <source>
        <dbReference type="ARBA" id="ARBA00023163"/>
    </source>
</evidence>
<proteinExistence type="predicted"/>
<gene>
    <name evidence="6" type="ORF">C7410_122112</name>
</gene>
<dbReference type="SUPFAM" id="SSF46689">
    <property type="entry name" value="Homeodomain-like"/>
    <property type="match status" value="2"/>
</dbReference>
<dbReference type="InterPro" id="IPR032783">
    <property type="entry name" value="AraC_lig"/>
</dbReference>
<dbReference type="PROSITE" id="PS01124">
    <property type="entry name" value="HTH_ARAC_FAMILY_2"/>
    <property type="match status" value="1"/>
</dbReference>
<name>A0A2V4U707_9BURK</name>
<dbReference type="InterPro" id="IPR050204">
    <property type="entry name" value="AraC_XylS_family_regulators"/>
</dbReference>
<dbReference type="InterPro" id="IPR020449">
    <property type="entry name" value="Tscrpt_reg_AraC-type_HTH"/>
</dbReference>
<organism evidence="6 7">
    <name type="scientific">Paraburkholderia silvatlantica</name>
    <dbReference type="NCBI Taxonomy" id="321895"/>
    <lineage>
        <taxon>Bacteria</taxon>
        <taxon>Pseudomonadati</taxon>
        <taxon>Pseudomonadota</taxon>
        <taxon>Betaproteobacteria</taxon>
        <taxon>Burkholderiales</taxon>
        <taxon>Burkholderiaceae</taxon>
        <taxon>Paraburkholderia</taxon>
    </lineage>
</organism>